<sequence length="61" mass="6943">MRGNADGRTTVRERGLGDEEFRWLMTEARAEARRHFVGRPPRAEPEIALRTQHAEFGAAAH</sequence>
<organism evidence="1 2">
    <name type="scientific">Streptomyces nymphaeiformis</name>
    <dbReference type="NCBI Taxonomy" id="2663842"/>
    <lineage>
        <taxon>Bacteria</taxon>
        <taxon>Bacillati</taxon>
        <taxon>Actinomycetota</taxon>
        <taxon>Actinomycetes</taxon>
        <taxon>Kitasatosporales</taxon>
        <taxon>Streptomycetaceae</taxon>
        <taxon>Streptomyces</taxon>
    </lineage>
</organism>
<reference evidence="1 2" key="1">
    <citation type="submission" date="2020-08" db="EMBL/GenBank/DDBJ databases">
        <title>Genomic Encyclopedia of Type Strains, Phase III (KMG-III): the genomes of soil and plant-associated and newly described type strains.</title>
        <authorList>
            <person name="Whitman W."/>
        </authorList>
    </citation>
    <scope>NUCLEOTIDE SEQUENCE [LARGE SCALE GENOMIC DNA]</scope>
    <source>
        <strain evidence="1 2">SFB5A</strain>
    </source>
</reference>
<accession>A0A7W7UB26</accession>
<dbReference type="Proteomes" id="UP000582643">
    <property type="component" value="Unassembled WGS sequence"/>
</dbReference>
<evidence type="ECO:0000313" key="2">
    <source>
        <dbReference type="Proteomes" id="UP000582643"/>
    </source>
</evidence>
<keyword evidence="2" id="KW-1185">Reference proteome</keyword>
<protein>
    <submittedName>
        <fullName evidence="1">Uncharacterized protein</fullName>
    </submittedName>
</protein>
<comment type="caution">
    <text evidence="1">The sequence shown here is derived from an EMBL/GenBank/DDBJ whole genome shotgun (WGS) entry which is preliminary data.</text>
</comment>
<dbReference type="AlphaFoldDB" id="A0A7W7UB26"/>
<evidence type="ECO:0000313" key="1">
    <source>
        <dbReference type="EMBL" id="MBB4986955.1"/>
    </source>
</evidence>
<proteinExistence type="predicted"/>
<dbReference type="EMBL" id="JACHJY010000016">
    <property type="protein sequence ID" value="MBB4986955.1"/>
    <property type="molecule type" value="Genomic_DNA"/>
</dbReference>
<dbReference type="RefSeq" id="WP_116157792.1">
    <property type="nucleotide sequence ID" value="NZ_JACHJY010000016.1"/>
</dbReference>
<gene>
    <name evidence="1" type="ORF">GGE06_007927</name>
</gene>
<name>A0A7W7UB26_9ACTN</name>